<dbReference type="RefSeq" id="WP_186739422.1">
    <property type="nucleotide sequence ID" value="NZ_VFIA01000028.1"/>
</dbReference>
<keyword evidence="5" id="KW-0547">Nucleotide-binding</keyword>
<dbReference type="Proteomes" id="UP000700732">
    <property type="component" value="Unassembled WGS sequence"/>
</dbReference>
<feature type="domain" description="Histidine kinase/HSP90-like ATPase" evidence="9">
    <location>
        <begin position="489"/>
        <end position="586"/>
    </location>
</feature>
<dbReference type="CDD" id="cd16936">
    <property type="entry name" value="HATPase_RsbW-like"/>
    <property type="match status" value="1"/>
</dbReference>
<evidence type="ECO:0000259" key="9">
    <source>
        <dbReference type="SMART" id="SM00387"/>
    </source>
</evidence>
<evidence type="ECO:0000256" key="8">
    <source>
        <dbReference type="SAM" id="Phobius"/>
    </source>
</evidence>
<evidence type="ECO:0000256" key="3">
    <source>
        <dbReference type="ARBA" id="ARBA00022553"/>
    </source>
</evidence>
<keyword evidence="3" id="KW-0597">Phosphoprotein</keyword>
<reference evidence="10 11" key="1">
    <citation type="submission" date="2019-06" db="EMBL/GenBank/DDBJ databases">
        <title>Spirosoma utsteinense sp. nov. isolated from Antarctic ice-free soils.</title>
        <authorList>
            <person name="Tahon G."/>
        </authorList>
    </citation>
    <scope>NUCLEOTIDE SEQUENCE [LARGE SCALE GENOMIC DNA]</scope>
    <source>
        <strain evidence="10 11">LMG 31447</strain>
    </source>
</reference>
<dbReference type="Pfam" id="PF02518">
    <property type="entry name" value="HATPase_c"/>
    <property type="match status" value="1"/>
</dbReference>
<accession>A0ABR6WBN0</accession>
<evidence type="ECO:0000256" key="5">
    <source>
        <dbReference type="ARBA" id="ARBA00022741"/>
    </source>
</evidence>
<dbReference type="GO" id="GO:0016301">
    <property type="term" value="F:kinase activity"/>
    <property type="evidence" value="ECO:0007669"/>
    <property type="project" value="UniProtKB-KW"/>
</dbReference>
<dbReference type="PANTHER" id="PTHR41523">
    <property type="entry name" value="TWO-COMPONENT SYSTEM SENSOR PROTEIN"/>
    <property type="match status" value="1"/>
</dbReference>
<evidence type="ECO:0000256" key="7">
    <source>
        <dbReference type="ARBA" id="ARBA00022840"/>
    </source>
</evidence>
<dbReference type="Gene3D" id="3.30.565.10">
    <property type="entry name" value="Histidine kinase-like ATPase, C-terminal domain"/>
    <property type="match status" value="1"/>
</dbReference>
<dbReference type="InterPro" id="IPR011990">
    <property type="entry name" value="TPR-like_helical_dom_sf"/>
</dbReference>
<keyword evidence="8" id="KW-0812">Transmembrane</keyword>
<keyword evidence="7" id="KW-0067">ATP-binding</keyword>
<dbReference type="InterPro" id="IPR011495">
    <property type="entry name" value="Sig_transdc_His_kin_sub2_dim/P"/>
</dbReference>
<evidence type="ECO:0000313" key="11">
    <source>
        <dbReference type="Proteomes" id="UP000700732"/>
    </source>
</evidence>
<keyword evidence="4" id="KW-0808">Transferase</keyword>
<dbReference type="SMART" id="SM00387">
    <property type="entry name" value="HATPase_c"/>
    <property type="match status" value="1"/>
</dbReference>
<evidence type="ECO:0000256" key="4">
    <source>
        <dbReference type="ARBA" id="ARBA00022679"/>
    </source>
</evidence>
<keyword evidence="11" id="KW-1185">Reference proteome</keyword>
<dbReference type="EMBL" id="VFIA01000028">
    <property type="protein sequence ID" value="MBC3793558.1"/>
    <property type="molecule type" value="Genomic_DNA"/>
</dbReference>
<sequence>MNLIGTLISIGGLFVSPWLRAQPSVSYSAIGVTATGAKTGVGLHQKLKVNLIECQRAVAAGDSVAVSEAAYLIGKRYSGMGDFVTAKYWFMRSLRIREPRGATENLGKLYLRLAELETTQLQFGQALAYARQALATHRQVGSVHGLMSTYVTLSGIYRGQWLASARTADPRSLDKAIDYLRQAEPLAQTLNRPADIAHLQQAFGTVELLRNPGRAILYLKKALLLYDQIGHEYNTAYIRIQLASAHLSLGQIRLARSLIDEARRQYQTRHLTDYGLLDDIETLSARLYQLTGDWKRAFAHQKKAMDIRYAALNAARNGAIEQLTVVYETEQREARIQSQAKELALRAASLTVQHTLNYAMSGLLAVAIGAGLVFFRLNRKNRRISRQNASLVKEQSHRIKNNLQAVSSLLSLQSVRLSDGIAKRAVEDSQFRVQAIALLHRQLYDRDDQLVDVDLRQYIPAVVSGVLAGYGLTHIRPVYELAPVHLHADKVLPMGLILNEVVTNACKYALSSPVNPSIHIGVTVRDGILQLVVTDNGPGFTMPAPSTVSTTYGLRLIQLQTRQLHGSYQFTNQKGTHFALAFPVTDV</sequence>
<evidence type="ECO:0000313" key="10">
    <source>
        <dbReference type="EMBL" id="MBC3793558.1"/>
    </source>
</evidence>
<keyword evidence="8" id="KW-0472">Membrane</keyword>
<comment type="catalytic activity">
    <reaction evidence="1">
        <text>ATP + protein L-histidine = ADP + protein N-phospho-L-histidine.</text>
        <dbReference type="EC" id="2.7.13.3"/>
    </reaction>
</comment>
<evidence type="ECO:0000256" key="2">
    <source>
        <dbReference type="ARBA" id="ARBA00012438"/>
    </source>
</evidence>
<gene>
    <name evidence="10" type="ORF">FH603_4077</name>
</gene>
<dbReference type="InterPro" id="IPR003594">
    <property type="entry name" value="HATPase_dom"/>
</dbReference>
<name>A0ABR6WBN0_9BACT</name>
<comment type="caution">
    <text evidence="10">The sequence shown here is derived from an EMBL/GenBank/DDBJ whole genome shotgun (WGS) entry which is preliminary data.</text>
</comment>
<keyword evidence="6 10" id="KW-0418">Kinase</keyword>
<dbReference type="Pfam" id="PF07568">
    <property type="entry name" value="HisKA_2"/>
    <property type="match status" value="1"/>
</dbReference>
<dbReference type="SUPFAM" id="SSF48452">
    <property type="entry name" value="TPR-like"/>
    <property type="match status" value="2"/>
</dbReference>
<feature type="transmembrane region" description="Helical" evidence="8">
    <location>
        <begin position="358"/>
        <end position="377"/>
    </location>
</feature>
<dbReference type="PANTHER" id="PTHR41523:SF8">
    <property type="entry name" value="ETHYLENE RESPONSE SENSOR PROTEIN"/>
    <property type="match status" value="1"/>
</dbReference>
<dbReference type="Gene3D" id="1.25.40.10">
    <property type="entry name" value="Tetratricopeptide repeat domain"/>
    <property type="match status" value="1"/>
</dbReference>
<dbReference type="InterPro" id="IPR036890">
    <property type="entry name" value="HATPase_C_sf"/>
</dbReference>
<dbReference type="SUPFAM" id="SSF55874">
    <property type="entry name" value="ATPase domain of HSP90 chaperone/DNA topoisomerase II/histidine kinase"/>
    <property type="match status" value="1"/>
</dbReference>
<protein>
    <recommendedName>
        <fullName evidence="2">histidine kinase</fullName>
        <ecNumber evidence="2">2.7.13.3</ecNumber>
    </recommendedName>
</protein>
<dbReference type="Gene3D" id="3.30.450.20">
    <property type="entry name" value="PAS domain"/>
    <property type="match status" value="1"/>
</dbReference>
<dbReference type="EC" id="2.7.13.3" evidence="2"/>
<proteinExistence type="predicted"/>
<keyword evidence="8" id="KW-1133">Transmembrane helix</keyword>
<evidence type="ECO:0000256" key="1">
    <source>
        <dbReference type="ARBA" id="ARBA00000085"/>
    </source>
</evidence>
<evidence type="ECO:0000256" key="6">
    <source>
        <dbReference type="ARBA" id="ARBA00022777"/>
    </source>
</evidence>
<organism evidence="10 11">
    <name type="scientific">Spirosoma utsteinense</name>
    <dbReference type="NCBI Taxonomy" id="2585773"/>
    <lineage>
        <taxon>Bacteria</taxon>
        <taxon>Pseudomonadati</taxon>
        <taxon>Bacteroidota</taxon>
        <taxon>Cytophagia</taxon>
        <taxon>Cytophagales</taxon>
        <taxon>Cytophagaceae</taxon>
        <taxon>Spirosoma</taxon>
    </lineage>
</organism>